<name>A0ABW4R3W7_9RHOB</name>
<dbReference type="PANTHER" id="PTHR30483:SF6">
    <property type="entry name" value="PERIPLASMIC BINDING PROTEIN OF ABC TRANSPORTER FOR NATURAL AMINO ACIDS"/>
    <property type="match status" value="1"/>
</dbReference>
<dbReference type="PROSITE" id="PS51257">
    <property type="entry name" value="PROKAR_LIPOPROTEIN"/>
    <property type="match status" value="1"/>
</dbReference>
<reference evidence="6" key="1">
    <citation type="journal article" date="2019" name="Int. J. Syst. Evol. Microbiol.">
        <title>The Global Catalogue of Microorganisms (GCM) 10K type strain sequencing project: providing services to taxonomists for standard genome sequencing and annotation.</title>
        <authorList>
            <consortium name="The Broad Institute Genomics Platform"/>
            <consortium name="The Broad Institute Genome Sequencing Center for Infectious Disease"/>
            <person name="Wu L."/>
            <person name="Ma J."/>
        </authorList>
    </citation>
    <scope>NUCLEOTIDE SEQUENCE [LARGE SCALE GENOMIC DNA]</scope>
    <source>
        <strain evidence="6">CCUG 56029</strain>
    </source>
</reference>
<evidence type="ECO:0000256" key="2">
    <source>
        <dbReference type="ARBA" id="ARBA00022729"/>
    </source>
</evidence>
<keyword evidence="3" id="KW-0029">Amino-acid transport</keyword>
<evidence type="ECO:0000259" key="4">
    <source>
        <dbReference type="Pfam" id="PF13458"/>
    </source>
</evidence>
<dbReference type="InterPro" id="IPR028081">
    <property type="entry name" value="Leu-bd"/>
</dbReference>
<sequence length="393" mass="40160">MSRISPRPVLRVGAILTTLWLAACGPMGVAGVSGPNTGQMIDPRQPVPVALLVPAGAGSSEMSWLSRSLVNSAKMAAADAQGAQIDLRVYEVGLDAASAASTANKAVDEGAKIILGPLHADSANAAGSAVAARNVNVLAFSNNPDIAGGNVFILGNTFSNVADRLVSYGVRQGKRRIMIVAEDDIPGQIGAGAIRTAISRNGASLAGEIKHPVSQAGIDSVVPGVADAARSGRVDALFLTANQQQVLPYLTGKLNGAGVNSSVTQMMGLTRWDIPAARLQLPGVQGGWFAIPDMALKGQFDSRYRAAYGETPHDLGSLAYDGVSAIAALVRAGKANALTTAGLTTGSGFAGVNGTFRLNRDGTNQRGLAVATIRGGQVVVIDPAPRRFSGAGF</sequence>
<dbReference type="EMBL" id="JBHUEN010000010">
    <property type="protein sequence ID" value="MFD1880857.1"/>
    <property type="molecule type" value="Genomic_DNA"/>
</dbReference>
<dbReference type="SUPFAM" id="SSF53822">
    <property type="entry name" value="Periplasmic binding protein-like I"/>
    <property type="match status" value="1"/>
</dbReference>
<accession>A0ABW4R3W7</accession>
<dbReference type="CDD" id="cd06339">
    <property type="entry name" value="PBP1_YraM_LppC_lipoprotein-like"/>
    <property type="match status" value="1"/>
</dbReference>
<dbReference type="PANTHER" id="PTHR30483">
    <property type="entry name" value="LEUCINE-SPECIFIC-BINDING PROTEIN"/>
    <property type="match status" value="1"/>
</dbReference>
<protein>
    <submittedName>
        <fullName evidence="5">Penicillin-binding protein activator</fullName>
    </submittedName>
</protein>
<gene>
    <name evidence="5" type="ORF">ACFSCT_03900</name>
</gene>
<comment type="similarity">
    <text evidence="1">Belongs to the leucine-binding protein family.</text>
</comment>
<evidence type="ECO:0000313" key="5">
    <source>
        <dbReference type="EMBL" id="MFD1880857.1"/>
    </source>
</evidence>
<dbReference type="InterPro" id="IPR028082">
    <property type="entry name" value="Peripla_BP_I"/>
</dbReference>
<keyword evidence="6" id="KW-1185">Reference proteome</keyword>
<comment type="caution">
    <text evidence="5">The sequence shown here is derived from an EMBL/GenBank/DDBJ whole genome shotgun (WGS) entry which is preliminary data.</text>
</comment>
<evidence type="ECO:0000256" key="1">
    <source>
        <dbReference type="ARBA" id="ARBA00010062"/>
    </source>
</evidence>
<dbReference type="Proteomes" id="UP001597213">
    <property type="component" value="Unassembled WGS sequence"/>
</dbReference>
<dbReference type="Gene3D" id="3.40.50.2300">
    <property type="match status" value="3"/>
</dbReference>
<evidence type="ECO:0000256" key="3">
    <source>
        <dbReference type="ARBA" id="ARBA00022970"/>
    </source>
</evidence>
<dbReference type="Pfam" id="PF13458">
    <property type="entry name" value="Peripla_BP_6"/>
    <property type="match status" value="1"/>
</dbReference>
<proteinExistence type="inferred from homology"/>
<keyword evidence="2" id="KW-0732">Signal</keyword>
<evidence type="ECO:0000313" key="6">
    <source>
        <dbReference type="Proteomes" id="UP001597213"/>
    </source>
</evidence>
<dbReference type="RefSeq" id="WP_379140242.1">
    <property type="nucleotide sequence ID" value="NZ_JBHUEN010000010.1"/>
</dbReference>
<keyword evidence="3" id="KW-0813">Transport</keyword>
<organism evidence="5 6">
    <name type="scientific">Paracoccus pacificus</name>
    <dbReference type="NCBI Taxonomy" id="1463598"/>
    <lineage>
        <taxon>Bacteria</taxon>
        <taxon>Pseudomonadati</taxon>
        <taxon>Pseudomonadota</taxon>
        <taxon>Alphaproteobacteria</taxon>
        <taxon>Rhodobacterales</taxon>
        <taxon>Paracoccaceae</taxon>
        <taxon>Paracoccus</taxon>
    </lineage>
</organism>
<dbReference type="InterPro" id="IPR051010">
    <property type="entry name" value="BCAA_transport"/>
</dbReference>
<feature type="domain" description="Leucine-binding protein" evidence="4">
    <location>
        <begin position="47"/>
        <end position="376"/>
    </location>
</feature>